<evidence type="ECO:0008006" key="5">
    <source>
        <dbReference type="Google" id="ProtNLM"/>
    </source>
</evidence>
<dbReference type="EMBL" id="JANBPY010001491">
    <property type="protein sequence ID" value="KAJ1959807.1"/>
    <property type="molecule type" value="Genomic_DNA"/>
</dbReference>
<evidence type="ECO:0000256" key="2">
    <source>
        <dbReference type="SAM" id="SignalP"/>
    </source>
</evidence>
<feature type="chain" id="PRO_5040982932" description="Secreted protein" evidence="2">
    <location>
        <begin position="23"/>
        <end position="82"/>
    </location>
</feature>
<dbReference type="Proteomes" id="UP001150925">
    <property type="component" value="Unassembled WGS sequence"/>
</dbReference>
<evidence type="ECO:0000313" key="4">
    <source>
        <dbReference type="Proteomes" id="UP001150925"/>
    </source>
</evidence>
<feature type="region of interest" description="Disordered" evidence="1">
    <location>
        <begin position="26"/>
        <end position="82"/>
    </location>
</feature>
<comment type="caution">
    <text evidence="3">The sequence shown here is derived from an EMBL/GenBank/DDBJ whole genome shotgun (WGS) entry which is preliminary data.</text>
</comment>
<keyword evidence="2" id="KW-0732">Signal</keyword>
<gene>
    <name evidence="3" type="ORF">IWQ62_004467</name>
</gene>
<dbReference type="AlphaFoldDB" id="A0A9W8AS98"/>
<name>A0A9W8AS98_9FUNG</name>
<evidence type="ECO:0000256" key="1">
    <source>
        <dbReference type="SAM" id="MobiDB-lite"/>
    </source>
</evidence>
<organism evidence="3 4">
    <name type="scientific">Dispira parvispora</name>
    <dbReference type="NCBI Taxonomy" id="1520584"/>
    <lineage>
        <taxon>Eukaryota</taxon>
        <taxon>Fungi</taxon>
        <taxon>Fungi incertae sedis</taxon>
        <taxon>Zoopagomycota</taxon>
        <taxon>Kickxellomycotina</taxon>
        <taxon>Dimargaritomycetes</taxon>
        <taxon>Dimargaritales</taxon>
        <taxon>Dimargaritaceae</taxon>
        <taxon>Dispira</taxon>
    </lineage>
</organism>
<feature type="signal peptide" evidence="2">
    <location>
        <begin position="1"/>
        <end position="22"/>
    </location>
</feature>
<sequence>MKIHSYVTAFVAFSVLATCIAALPTEQSQSDDPSIGSPSAEGNPKSFYFSSPKPNQGLNMEEADKKEDTLNKMKEPQPHESR</sequence>
<keyword evidence="4" id="KW-1185">Reference proteome</keyword>
<feature type="compositionally biased region" description="Basic and acidic residues" evidence="1">
    <location>
        <begin position="62"/>
        <end position="82"/>
    </location>
</feature>
<feature type="compositionally biased region" description="Polar residues" evidence="1">
    <location>
        <begin position="48"/>
        <end position="58"/>
    </location>
</feature>
<reference evidence="3" key="1">
    <citation type="submission" date="2022-07" db="EMBL/GenBank/DDBJ databases">
        <title>Phylogenomic reconstructions and comparative analyses of Kickxellomycotina fungi.</title>
        <authorList>
            <person name="Reynolds N.K."/>
            <person name="Stajich J.E."/>
            <person name="Barry K."/>
            <person name="Grigoriev I.V."/>
            <person name="Crous P."/>
            <person name="Smith M.E."/>
        </authorList>
    </citation>
    <scope>NUCLEOTIDE SEQUENCE</scope>
    <source>
        <strain evidence="3">RSA 1196</strain>
    </source>
</reference>
<protein>
    <recommendedName>
        <fullName evidence="5">Secreted protein</fullName>
    </recommendedName>
</protein>
<accession>A0A9W8AS98</accession>
<evidence type="ECO:0000313" key="3">
    <source>
        <dbReference type="EMBL" id="KAJ1959807.1"/>
    </source>
</evidence>
<proteinExistence type="predicted"/>
<feature type="non-terminal residue" evidence="3">
    <location>
        <position position="82"/>
    </location>
</feature>